<feature type="compositionally biased region" description="Pro residues" evidence="2">
    <location>
        <begin position="213"/>
        <end position="223"/>
    </location>
</feature>
<dbReference type="Gene3D" id="2.30.180.10">
    <property type="entry name" value="FAS1 domain"/>
    <property type="match status" value="1"/>
</dbReference>
<feature type="transmembrane region" description="Helical" evidence="3">
    <location>
        <begin position="6"/>
        <end position="22"/>
    </location>
</feature>
<evidence type="ECO:0000313" key="5">
    <source>
        <dbReference type="Proteomes" id="UP000515124"/>
    </source>
</evidence>
<dbReference type="PANTHER" id="PTHR36069:SF1">
    <property type="entry name" value="EXPRESSED PROTEIN"/>
    <property type="match status" value="1"/>
</dbReference>
<dbReference type="AlphaFoldDB" id="A0A6P5SPM6"/>
<name>A0A6P5SPM6_PRUAV</name>
<dbReference type="Proteomes" id="UP000515124">
    <property type="component" value="Unplaced"/>
</dbReference>
<feature type="region of interest" description="Disordered" evidence="2">
    <location>
        <begin position="212"/>
        <end position="264"/>
    </location>
</feature>
<proteinExistence type="inferred from homology"/>
<accession>A0A6P5SPM6</accession>
<keyword evidence="3" id="KW-0812">Transmembrane</keyword>
<feature type="compositionally biased region" description="Polar residues" evidence="2">
    <location>
        <begin position="237"/>
        <end position="248"/>
    </location>
</feature>
<dbReference type="InterPro" id="IPR000782">
    <property type="entry name" value="FAS1_domain"/>
</dbReference>
<dbReference type="InterPro" id="IPR036378">
    <property type="entry name" value="FAS1_dom_sf"/>
</dbReference>
<evidence type="ECO:0000256" key="2">
    <source>
        <dbReference type="SAM" id="MobiDB-lite"/>
    </source>
</evidence>
<dbReference type="PANTHER" id="PTHR36069">
    <property type="entry name" value="EXPRESSED PROTEIN-RELATED"/>
    <property type="match status" value="1"/>
</dbReference>
<gene>
    <name evidence="6" type="primary">LOC110758621</name>
</gene>
<dbReference type="RefSeq" id="XP_021816217.1">
    <property type="nucleotide sequence ID" value="XM_021960525.1"/>
</dbReference>
<evidence type="ECO:0000259" key="4">
    <source>
        <dbReference type="SMART" id="SM00554"/>
    </source>
</evidence>
<dbReference type="KEGG" id="pavi:110758621"/>
<dbReference type="SUPFAM" id="SSF82153">
    <property type="entry name" value="FAS1 domain"/>
    <property type="match status" value="1"/>
</dbReference>
<feature type="domain" description="FAS1" evidence="4">
    <location>
        <begin position="105"/>
        <end position="213"/>
    </location>
</feature>
<comment type="similarity">
    <text evidence="1">Belongs to the fasciclin-like AGP family.</text>
</comment>
<dbReference type="SMART" id="SM00554">
    <property type="entry name" value="FAS1"/>
    <property type="match status" value="1"/>
</dbReference>
<keyword evidence="3" id="KW-0472">Membrane</keyword>
<reference evidence="6" key="1">
    <citation type="submission" date="2025-08" db="UniProtKB">
        <authorList>
            <consortium name="RefSeq"/>
        </authorList>
    </citation>
    <scope>IDENTIFICATION</scope>
</reference>
<organism evidence="5 6">
    <name type="scientific">Prunus avium</name>
    <name type="common">Cherry</name>
    <name type="synonym">Cerasus avium</name>
    <dbReference type="NCBI Taxonomy" id="42229"/>
    <lineage>
        <taxon>Eukaryota</taxon>
        <taxon>Viridiplantae</taxon>
        <taxon>Streptophyta</taxon>
        <taxon>Embryophyta</taxon>
        <taxon>Tracheophyta</taxon>
        <taxon>Spermatophyta</taxon>
        <taxon>Magnoliopsida</taxon>
        <taxon>eudicotyledons</taxon>
        <taxon>Gunneridae</taxon>
        <taxon>Pentapetalae</taxon>
        <taxon>rosids</taxon>
        <taxon>fabids</taxon>
        <taxon>Rosales</taxon>
        <taxon>Rosaceae</taxon>
        <taxon>Amygdaloideae</taxon>
        <taxon>Amygdaleae</taxon>
        <taxon>Prunus</taxon>
    </lineage>
</organism>
<dbReference type="InterPro" id="IPR053339">
    <property type="entry name" value="FAS1_domain_protein"/>
</dbReference>
<evidence type="ECO:0000256" key="3">
    <source>
        <dbReference type="SAM" id="Phobius"/>
    </source>
</evidence>
<dbReference type="GeneID" id="110758621"/>
<feature type="transmembrane region" description="Helical" evidence="3">
    <location>
        <begin position="29"/>
        <end position="49"/>
    </location>
</feature>
<evidence type="ECO:0000256" key="1">
    <source>
        <dbReference type="ARBA" id="ARBA00007843"/>
    </source>
</evidence>
<sequence>MKQTHLPLLVLIVLTPFIINHLKVMATSLLLNLNLIMAAIIILCNISSVSSTNTNTSLPPPISPRNQNEEICAAIGEMRSSNYFTFVMLMNMVGPFDERLEKNVTFLMPDDQMLSEVVLPVAVAHEEGDAVMDFLLRHSIPSPLLFEYLEHIPTGSTIPSSKPGYILTVSNNASNNAGRYFYLNNVKIVKPNVCAASASSIRCHGIDGVLAPLAPPPPPLPPPDQDDDSCSDKAPPASSSSVDDNPNTPAAVPASPQTDPANLKPSAAASSLFLSSHEQGHCLRMSLTSCAILLSIFISMI</sequence>
<protein>
    <submittedName>
        <fullName evidence="6">Uncharacterized protein LOC110758621</fullName>
    </submittedName>
</protein>
<keyword evidence="3" id="KW-1133">Transmembrane helix</keyword>
<keyword evidence="5" id="KW-1185">Reference proteome</keyword>
<evidence type="ECO:0000313" key="6">
    <source>
        <dbReference type="RefSeq" id="XP_021816217.1"/>
    </source>
</evidence>